<proteinExistence type="predicted"/>
<evidence type="ECO:0000256" key="1">
    <source>
        <dbReference type="SAM" id="SignalP"/>
    </source>
</evidence>
<dbReference type="EMBL" id="QGGH01000009">
    <property type="protein sequence ID" value="PWJ88970.1"/>
    <property type="molecule type" value="Genomic_DNA"/>
</dbReference>
<accession>A0A8E3B3F0</accession>
<gene>
    <name evidence="2" type="ORF">C8D77_109190</name>
</gene>
<protein>
    <recommendedName>
        <fullName evidence="4">Secreted protein</fullName>
    </recommendedName>
</protein>
<dbReference type="Proteomes" id="UP000245631">
    <property type="component" value="Unassembled WGS sequence"/>
</dbReference>
<name>A0A8E3B3F0_RHILI</name>
<sequence>MRRLVMTMAMSAFAGGPALAAAPYVGAWSSDRLNCSAAADVQRETVFTVDQAALSLPEFGCEHATFRKNPTGWVVRASQCYGSDPSLEEPFTRVIHIVRHGATLRFTWPGFDSGPLVRC</sequence>
<evidence type="ECO:0008006" key="4">
    <source>
        <dbReference type="Google" id="ProtNLM"/>
    </source>
</evidence>
<dbReference type="AlphaFoldDB" id="A0A8E3B3F0"/>
<evidence type="ECO:0000313" key="3">
    <source>
        <dbReference type="Proteomes" id="UP000245631"/>
    </source>
</evidence>
<keyword evidence="1" id="KW-0732">Signal</keyword>
<evidence type="ECO:0000313" key="2">
    <source>
        <dbReference type="EMBL" id="PWJ88970.1"/>
    </source>
</evidence>
<feature type="chain" id="PRO_5034962522" description="Secreted protein" evidence="1">
    <location>
        <begin position="21"/>
        <end position="119"/>
    </location>
</feature>
<feature type="signal peptide" evidence="1">
    <location>
        <begin position="1"/>
        <end position="20"/>
    </location>
</feature>
<comment type="caution">
    <text evidence="2">The sequence shown here is derived from an EMBL/GenBank/DDBJ whole genome shotgun (WGS) entry which is preliminary data.</text>
</comment>
<organism evidence="2 3">
    <name type="scientific">Rhizobium loti</name>
    <name type="common">Mesorhizobium loti</name>
    <dbReference type="NCBI Taxonomy" id="381"/>
    <lineage>
        <taxon>Bacteria</taxon>
        <taxon>Pseudomonadati</taxon>
        <taxon>Pseudomonadota</taxon>
        <taxon>Alphaproteobacteria</taxon>
        <taxon>Hyphomicrobiales</taxon>
        <taxon>Phyllobacteriaceae</taxon>
        <taxon>Mesorhizobium</taxon>
    </lineage>
</organism>
<reference evidence="2 3" key="1">
    <citation type="submission" date="2018-05" db="EMBL/GenBank/DDBJ databases">
        <title>Genomic Encyclopedia of Type Strains, Phase IV (KMG-IV): sequencing the most valuable type-strain genomes for metagenomic binning, comparative biology and taxonomic classification.</title>
        <authorList>
            <person name="Goeker M."/>
        </authorList>
    </citation>
    <scope>NUCLEOTIDE SEQUENCE [LARGE SCALE GENOMIC DNA]</scope>
    <source>
        <strain evidence="2 3">DSM 2626</strain>
    </source>
</reference>